<feature type="domain" description="C2H2-type" evidence="7">
    <location>
        <begin position="7"/>
        <end position="34"/>
    </location>
</feature>
<evidence type="ECO:0000256" key="2">
    <source>
        <dbReference type="ARBA" id="ARBA00022723"/>
    </source>
</evidence>
<dbReference type="OrthoDB" id="4837779at2759"/>
<dbReference type="PANTHER" id="PTHR46481">
    <property type="entry name" value="ZINC FINGER BED DOMAIN-CONTAINING PROTEIN 4"/>
    <property type="match status" value="1"/>
</dbReference>
<keyword evidence="2" id="KW-0479">Metal-binding</keyword>
<dbReference type="InterPro" id="IPR052035">
    <property type="entry name" value="ZnF_BED_domain_contain"/>
</dbReference>
<comment type="caution">
    <text evidence="8">The sequence shown here is derived from an EMBL/GenBank/DDBJ whole genome shotgun (WGS) entry which is preliminary data.</text>
</comment>
<evidence type="ECO:0000256" key="3">
    <source>
        <dbReference type="ARBA" id="ARBA00022771"/>
    </source>
</evidence>
<reference evidence="8 9" key="1">
    <citation type="submission" date="2020-11" db="EMBL/GenBank/DDBJ databases">
        <title>Kefir isolates.</title>
        <authorList>
            <person name="Marcisauskas S."/>
            <person name="Kim Y."/>
            <person name="Blasche S."/>
        </authorList>
    </citation>
    <scope>NUCLEOTIDE SEQUENCE [LARGE SCALE GENOMIC DNA]</scope>
    <source>
        <strain evidence="8 9">OG2</strain>
    </source>
</reference>
<protein>
    <recommendedName>
        <fullName evidence="7">C2H2-type domain-containing protein</fullName>
    </recommendedName>
</protein>
<evidence type="ECO:0000256" key="1">
    <source>
        <dbReference type="ARBA" id="ARBA00004123"/>
    </source>
</evidence>
<dbReference type="EMBL" id="PUHR01000129">
    <property type="protein sequence ID" value="KAG0663654.1"/>
    <property type="molecule type" value="Genomic_DNA"/>
</dbReference>
<organism evidence="8 9">
    <name type="scientific">Maudiozyma exigua</name>
    <name type="common">Yeast</name>
    <name type="synonym">Kazachstania exigua</name>
    <dbReference type="NCBI Taxonomy" id="34358"/>
    <lineage>
        <taxon>Eukaryota</taxon>
        <taxon>Fungi</taxon>
        <taxon>Dikarya</taxon>
        <taxon>Ascomycota</taxon>
        <taxon>Saccharomycotina</taxon>
        <taxon>Saccharomycetes</taxon>
        <taxon>Saccharomycetales</taxon>
        <taxon>Saccharomycetaceae</taxon>
        <taxon>Maudiozyma</taxon>
    </lineage>
</organism>
<dbReference type="PROSITE" id="PS50157">
    <property type="entry name" value="ZINC_FINGER_C2H2_2"/>
    <property type="match status" value="1"/>
</dbReference>
<evidence type="ECO:0000313" key="9">
    <source>
        <dbReference type="Proteomes" id="UP000750334"/>
    </source>
</evidence>
<dbReference type="SUPFAM" id="SSF53098">
    <property type="entry name" value="Ribonuclease H-like"/>
    <property type="match status" value="1"/>
</dbReference>
<evidence type="ECO:0000256" key="4">
    <source>
        <dbReference type="ARBA" id="ARBA00022833"/>
    </source>
</evidence>
<gene>
    <name evidence="8" type="ORF">C6P45_000754</name>
</gene>
<evidence type="ECO:0000259" key="7">
    <source>
        <dbReference type="PROSITE" id="PS50157"/>
    </source>
</evidence>
<accession>A0A9P6W4E5</accession>
<dbReference type="PANTHER" id="PTHR46481:SF10">
    <property type="entry name" value="ZINC FINGER BED DOMAIN-CONTAINING PROTEIN 39"/>
    <property type="match status" value="1"/>
</dbReference>
<keyword evidence="5" id="KW-0539">Nucleus</keyword>
<keyword evidence="9" id="KW-1185">Reference proteome</keyword>
<evidence type="ECO:0000256" key="5">
    <source>
        <dbReference type="ARBA" id="ARBA00023242"/>
    </source>
</evidence>
<dbReference type="GO" id="GO:0008270">
    <property type="term" value="F:zinc ion binding"/>
    <property type="evidence" value="ECO:0007669"/>
    <property type="project" value="UniProtKB-KW"/>
</dbReference>
<dbReference type="PROSITE" id="PS00028">
    <property type="entry name" value="ZINC_FINGER_C2H2_1"/>
    <property type="match status" value="1"/>
</dbReference>
<proteinExistence type="predicted"/>
<dbReference type="Proteomes" id="UP000750334">
    <property type="component" value="Unassembled WGS sequence"/>
</dbReference>
<dbReference type="AlphaFoldDB" id="A0A9P6W4E5"/>
<name>A0A9P6W4E5_MAUEX</name>
<evidence type="ECO:0000256" key="6">
    <source>
        <dbReference type="PROSITE-ProRule" id="PRU00042"/>
    </source>
</evidence>
<sequence>MDLKVISQCQICGKIILDDSNMKKHLMNHSTNEKESLKAKNIIAHDVISYFAKPKAIPTPEFRSTPSKRDGFLDQVVYHLDKCFIPFASVENSPYQKMHGHKSTYYKDADKFSRAILNLKHEFQESIKKVLKDTPIVSLMIDGWSDDSYKKYLGVIVCFVPNLLRLNDIPHEQILDLTKNNRGELQCKMFLSLKPIKDASESAQNLMEWVIEVLDFYEIRNKVIGIMSDKAAANVKMTALLYQELKTNSTLIKKTGEMFYLNCTAHLENRLITKISKGLKKLDKGWQKRIIRLVRLLHNNSSLKYKWLKFFGFILPNQNETRWFSEFRVYHLFLRSAPHLGRFLKDNKKNIFETDKDLFTYSTDELNEISLLLYLMAPLNELFFQLQKDNSNSAFFGLYYFKLIMKYLNDIEIITSGGRLRGGLGIPLKCFERFQNVEALSNTEHDLIQIFTDAKKLFMKEYYDQQFFTIHLVMDALNPYSKALFTQKMQKPDDFNK</sequence>
<keyword evidence="3 6" id="KW-0863">Zinc-finger</keyword>
<evidence type="ECO:0000313" key="8">
    <source>
        <dbReference type="EMBL" id="KAG0663654.1"/>
    </source>
</evidence>
<dbReference type="InterPro" id="IPR012337">
    <property type="entry name" value="RNaseH-like_sf"/>
</dbReference>
<dbReference type="GO" id="GO:0005634">
    <property type="term" value="C:nucleus"/>
    <property type="evidence" value="ECO:0007669"/>
    <property type="project" value="UniProtKB-SubCell"/>
</dbReference>
<keyword evidence="4" id="KW-0862">Zinc</keyword>
<comment type="subcellular location">
    <subcellularLocation>
        <location evidence="1">Nucleus</location>
    </subcellularLocation>
</comment>
<dbReference type="InterPro" id="IPR013087">
    <property type="entry name" value="Znf_C2H2_type"/>
</dbReference>